<dbReference type="AlphaFoldDB" id="A0A8H2M2S2"/>
<dbReference type="Pfam" id="PF00486">
    <property type="entry name" value="Trans_reg_C"/>
    <property type="match status" value="1"/>
</dbReference>
<dbReference type="GO" id="GO:0005829">
    <property type="term" value="C:cytosol"/>
    <property type="evidence" value="ECO:0007669"/>
    <property type="project" value="TreeGrafter"/>
</dbReference>
<proteinExistence type="predicted"/>
<name>A0A8H2M2S2_9FIRM</name>
<dbReference type="RefSeq" id="WP_131747866.1">
    <property type="nucleotide sequence ID" value="NZ_CAACYI010000001.1"/>
</dbReference>
<dbReference type="Gene3D" id="3.40.50.2300">
    <property type="match status" value="1"/>
</dbReference>
<dbReference type="PROSITE" id="PS50110">
    <property type="entry name" value="RESPONSE_REGULATORY"/>
    <property type="match status" value="1"/>
</dbReference>
<keyword evidence="3" id="KW-0805">Transcription regulation</keyword>
<evidence type="ECO:0000313" key="10">
    <source>
        <dbReference type="EMBL" id="VFB15542.1"/>
    </source>
</evidence>
<protein>
    <submittedName>
        <fullName evidence="10">Alkaline phosphatase synthesis transcriptional regulatory protein phoP</fullName>
    </submittedName>
</protein>
<dbReference type="CDD" id="cd00383">
    <property type="entry name" value="trans_reg_C"/>
    <property type="match status" value="1"/>
</dbReference>
<dbReference type="SMART" id="SM00448">
    <property type="entry name" value="REC"/>
    <property type="match status" value="1"/>
</dbReference>
<dbReference type="EMBL" id="CAACYI010000001">
    <property type="protein sequence ID" value="VFB15542.1"/>
    <property type="molecule type" value="Genomic_DNA"/>
</dbReference>
<sequence>MIYVVEDDNSIRELILYALEGQNYEVKGFGKPSDFWKGMEEEKPQLILLDIMLPEQDGMDILKKLKSQSQTRDLPVIMLTAKDSEYDMVTGLDTGADDYMTKPFRMMELLSRIGAVLRRSGAKNESVLSLGKLEVDQSRHLAKVDGQEVDLTPKEFEILWILMSRPGYVFSRDTLFQRIWGTDFAGESRTLDVHMGSLRQKLGQEKDHIQTVRGLGYKIV</sequence>
<dbReference type="InterPro" id="IPR011006">
    <property type="entry name" value="CheY-like_superfamily"/>
</dbReference>
<dbReference type="FunFam" id="1.10.10.10:FF:000018">
    <property type="entry name" value="DNA-binding response regulator ResD"/>
    <property type="match status" value="1"/>
</dbReference>
<keyword evidence="2" id="KW-0902">Two-component regulatory system</keyword>
<evidence type="ECO:0000256" key="4">
    <source>
        <dbReference type="ARBA" id="ARBA00023125"/>
    </source>
</evidence>
<evidence type="ECO:0000256" key="1">
    <source>
        <dbReference type="ARBA" id="ARBA00022553"/>
    </source>
</evidence>
<dbReference type="Gene3D" id="1.10.10.10">
    <property type="entry name" value="Winged helix-like DNA-binding domain superfamily/Winged helix DNA-binding domain"/>
    <property type="match status" value="1"/>
</dbReference>
<keyword evidence="11" id="KW-1185">Reference proteome</keyword>
<organism evidence="10 11">
    <name type="scientific">Urinicoccus massiliensis</name>
    <dbReference type="NCBI Taxonomy" id="1723382"/>
    <lineage>
        <taxon>Bacteria</taxon>
        <taxon>Bacillati</taxon>
        <taxon>Bacillota</taxon>
        <taxon>Tissierellia</taxon>
        <taxon>Tissierellales</taxon>
        <taxon>Peptoniphilaceae</taxon>
        <taxon>Urinicoccus</taxon>
    </lineage>
</organism>
<comment type="caution">
    <text evidence="10">The sequence shown here is derived from an EMBL/GenBank/DDBJ whole genome shotgun (WGS) entry which is preliminary data.</text>
</comment>
<dbReference type="InterPro" id="IPR039420">
    <property type="entry name" value="WalR-like"/>
</dbReference>
<evidence type="ECO:0000256" key="2">
    <source>
        <dbReference type="ARBA" id="ARBA00023012"/>
    </source>
</evidence>
<evidence type="ECO:0000256" key="3">
    <source>
        <dbReference type="ARBA" id="ARBA00023015"/>
    </source>
</evidence>
<dbReference type="SMART" id="SM00862">
    <property type="entry name" value="Trans_reg_C"/>
    <property type="match status" value="1"/>
</dbReference>
<dbReference type="GO" id="GO:0006355">
    <property type="term" value="P:regulation of DNA-templated transcription"/>
    <property type="evidence" value="ECO:0007669"/>
    <property type="project" value="InterPro"/>
</dbReference>
<keyword evidence="4 7" id="KW-0238">DNA-binding</keyword>
<dbReference type="GO" id="GO:0032993">
    <property type="term" value="C:protein-DNA complex"/>
    <property type="evidence" value="ECO:0007669"/>
    <property type="project" value="TreeGrafter"/>
</dbReference>
<evidence type="ECO:0000256" key="5">
    <source>
        <dbReference type="ARBA" id="ARBA00023163"/>
    </source>
</evidence>
<accession>A0A8H2M2S2</accession>
<feature type="modified residue" description="4-aspartylphosphate" evidence="6">
    <location>
        <position position="50"/>
    </location>
</feature>
<evidence type="ECO:0000259" key="9">
    <source>
        <dbReference type="PROSITE" id="PS51755"/>
    </source>
</evidence>
<evidence type="ECO:0000259" key="8">
    <source>
        <dbReference type="PROSITE" id="PS50110"/>
    </source>
</evidence>
<dbReference type="InterPro" id="IPR036388">
    <property type="entry name" value="WH-like_DNA-bd_sf"/>
</dbReference>
<keyword evidence="5" id="KW-0804">Transcription</keyword>
<evidence type="ECO:0000256" key="7">
    <source>
        <dbReference type="PROSITE-ProRule" id="PRU01091"/>
    </source>
</evidence>
<dbReference type="PROSITE" id="PS51755">
    <property type="entry name" value="OMPR_PHOB"/>
    <property type="match status" value="1"/>
</dbReference>
<dbReference type="SUPFAM" id="SSF46894">
    <property type="entry name" value="C-terminal effector domain of the bipartite response regulators"/>
    <property type="match status" value="1"/>
</dbReference>
<dbReference type="Gene3D" id="6.10.250.690">
    <property type="match status" value="1"/>
</dbReference>
<dbReference type="InterPro" id="IPR001789">
    <property type="entry name" value="Sig_transdc_resp-reg_receiver"/>
</dbReference>
<dbReference type="GO" id="GO:0000976">
    <property type="term" value="F:transcription cis-regulatory region binding"/>
    <property type="evidence" value="ECO:0007669"/>
    <property type="project" value="TreeGrafter"/>
</dbReference>
<dbReference type="PANTHER" id="PTHR48111:SF1">
    <property type="entry name" value="TWO-COMPONENT RESPONSE REGULATOR ORR33"/>
    <property type="match status" value="1"/>
</dbReference>
<dbReference type="SUPFAM" id="SSF52172">
    <property type="entry name" value="CheY-like"/>
    <property type="match status" value="1"/>
</dbReference>
<dbReference type="InterPro" id="IPR001867">
    <property type="entry name" value="OmpR/PhoB-type_DNA-bd"/>
</dbReference>
<gene>
    <name evidence="10" type="primary">phoP_1</name>
    <name evidence="10" type="ORF">NCTC13150_00038</name>
</gene>
<dbReference type="Pfam" id="PF00072">
    <property type="entry name" value="Response_reg"/>
    <property type="match status" value="1"/>
</dbReference>
<dbReference type="InterPro" id="IPR016032">
    <property type="entry name" value="Sig_transdc_resp-reg_C-effctor"/>
</dbReference>
<feature type="domain" description="Response regulatory" evidence="8">
    <location>
        <begin position="1"/>
        <end position="117"/>
    </location>
</feature>
<feature type="domain" description="OmpR/PhoB-type" evidence="9">
    <location>
        <begin position="125"/>
        <end position="220"/>
    </location>
</feature>
<reference evidence="10 11" key="1">
    <citation type="submission" date="2019-02" db="EMBL/GenBank/DDBJ databases">
        <authorList>
            <consortium name="Pathogen Informatics"/>
        </authorList>
    </citation>
    <scope>NUCLEOTIDE SEQUENCE [LARGE SCALE GENOMIC DNA]</scope>
    <source>
        <strain evidence="10 11">3012STDY7089603</strain>
    </source>
</reference>
<dbReference type="GO" id="GO:0000156">
    <property type="term" value="F:phosphorelay response regulator activity"/>
    <property type="evidence" value="ECO:0007669"/>
    <property type="project" value="TreeGrafter"/>
</dbReference>
<dbReference type="PANTHER" id="PTHR48111">
    <property type="entry name" value="REGULATOR OF RPOS"/>
    <property type="match status" value="1"/>
</dbReference>
<keyword evidence="1 6" id="KW-0597">Phosphoprotein</keyword>
<dbReference type="Proteomes" id="UP000377798">
    <property type="component" value="Unassembled WGS sequence"/>
</dbReference>
<evidence type="ECO:0000313" key="11">
    <source>
        <dbReference type="Proteomes" id="UP000377798"/>
    </source>
</evidence>
<evidence type="ECO:0000256" key="6">
    <source>
        <dbReference type="PROSITE-ProRule" id="PRU00169"/>
    </source>
</evidence>
<feature type="DNA-binding region" description="OmpR/PhoB-type" evidence="7">
    <location>
        <begin position="125"/>
        <end position="220"/>
    </location>
</feature>